<comment type="caution">
    <text evidence="3">The sequence shown here is derived from an EMBL/GenBank/DDBJ whole genome shotgun (WGS) entry which is preliminary data.</text>
</comment>
<dbReference type="AlphaFoldDB" id="A0A5C4WU71"/>
<accession>A0A5C4WU71</accession>
<name>A0A5C4WU71_9ACTN</name>
<feature type="region of interest" description="Disordered" evidence="1">
    <location>
        <begin position="26"/>
        <end position="56"/>
    </location>
</feature>
<dbReference type="InterPro" id="IPR015943">
    <property type="entry name" value="WD40/YVTN_repeat-like_dom_sf"/>
</dbReference>
<feature type="compositionally biased region" description="Basic and acidic residues" evidence="1">
    <location>
        <begin position="35"/>
        <end position="46"/>
    </location>
</feature>
<dbReference type="EMBL" id="VDLX02000002">
    <property type="protein sequence ID" value="KAB8196766.1"/>
    <property type="molecule type" value="Genomic_DNA"/>
</dbReference>
<evidence type="ECO:0000256" key="1">
    <source>
        <dbReference type="SAM" id="MobiDB-lite"/>
    </source>
</evidence>
<dbReference type="InterPro" id="IPR011047">
    <property type="entry name" value="Quinoprotein_ADH-like_sf"/>
</dbReference>
<feature type="domain" description="Pyrrolo-quinoline quinone repeat" evidence="2">
    <location>
        <begin position="281"/>
        <end position="357"/>
    </location>
</feature>
<evidence type="ECO:0000259" key="2">
    <source>
        <dbReference type="Pfam" id="PF13360"/>
    </source>
</evidence>
<dbReference type="InterPro" id="IPR002372">
    <property type="entry name" value="PQQ_rpt_dom"/>
</dbReference>
<dbReference type="Pfam" id="PF13360">
    <property type="entry name" value="PQQ_2"/>
    <property type="match status" value="2"/>
</dbReference>
<organism evidence="3 4">
    <name type="scientific">Nonomuraea phyllanthi</name>
    <dbReference type="NCBI Taxonomy" id="2219224"/>
    <lineage>
        <taxon>Bacteria</taxon>
        <taxon>Bacillati</taxon>
        <taxon>Actinomycetota</taxon>
        <taxon>Actinomycetes</taxon>
        <taxon>Streptosporangiales</taxon>
        <taxon>Streptosporangiaceae</taxon>
        <taxon>Nonomuraea</taxon>
    </lineage>
</organism>
<keyword evidence="4" id="KW-1185">Reference proteome</keyword>
<reference evidence="3 4" key="1">
    <citation type="submission" date="2019-10" db="EMBL/GenBank/DDBJ databases">
        <title>Nonomuraea sp. nov., isolated from Phyllanthus amarus.</title>
        <authorList>
            <person name="Klykleung N."/>
            <person name="Tanasupawat S."/>
        </authorList>
    </citation>
    <scope>NUCLEOTIDE SEQUENCE [LARGE SCALE GENOMIC DNA]</scope>
    <source>
        <strain evidence="3 4">PA1-10</strain>
    </source>
</reference>
<dbReference type="PANTHER" id="PTHR34512:SF30">
    <property type="entry name" value="OUTER MEMBRANE PROTEIN ASSEMBLY FACTOR BAMB"/>
    <property type="match status" value="1"/>
</dbReference>
<feature type="domain" description="Pyrrolo-quinoline quinone repeat" evidence="2">
    <location>
        <begin position="103"/>
        <end position="176"/>
    </location>
</feature>
<evidence type="ECO:0000313" key="4">
    <source>
        <dbReference type="Proteomes" id="UP000312512"/>
    </source>
</evidence>
<evidence type="ECO:0000313" key="3">
    <source>
        <dbReference type="EMBL" id="KAB8196766.1"/>
    </source>
</evidence>
<protein>
    <submittedName>
        <fullName evidence="3">PQQ-binding-like beta-propeller repeat protein</fullName>
    </submittedName>
</protein>
<sequence length="429" mass="45736">MGHTSMRRLSAVAALVITTGCGMLPGTASSGEPAEGPHRVAVEEPARSSGDGGRPAAVEHHWVGLHQAWQVEQIDEEPMRYGLVSDGERFVALRQKIDGEGAAEVTGYDGATGKRLWRKSLPWVGDSSPVAADGTIVVPLGRTHASSVDEPAQFAALDLATGEERWRARVKSRVFMTSSLNLPAPDPGAILDGVFYYADGPKLYGRDLATGKIRYQRKSKSHKAVAGPLAAGDKLVVVVKPDLMVDTEGIDYGIDSLAVLNKKLTPVRQVDFPKDAAPDAVVTGGDIAVAYVAGGDDPRMWAIDTSTGKRLWDQPLGEYQDPGPPLGDVLPIMDASVNHQQQFVGRDLLTGKQLWKLGPRDAENVLDRGRAMGVADGTLFGLGHGVEIVDPETGKVTFRHQFTPRGGGLVTAAGGRIVIYNHDGLMGFD</sequence>
<dbReference type="PANTHER" id="PTHR34512">
    <property type="entry name" value="CELL SURFACE PROTEIN"/>
    <property type="match status" value="1"/>
</dbReference>
<dbReference type="Gene3D" id="2.130.10.10">
    <property type="entry name" value="YVTN repeat-like/Quinoprotein amine dehydrogenase"/>
    <property type="match status" value="1"/>
</dbReference>
<dbReference type="SUPFAM" id="SSF50998">
    <property type="entry name" value="Quinoprotein alcohol dehydrogenase-like"/>
    <property type="match status" value="2"/>
</dbReference>
<dbReference type="PROSITE" id="PS51257">
    <property type="entry name" value="PROKAR_LIPOPROTEIN"/>
    <property type="match status" value="1"/>
</dbReference>
<dbReference type="Proteomes" id="UP000312512">
    <property type="component" value="Unassembled WGS sequence"/>
</dbReference>
<proteinExistence type="predicted"/>
<dbReference type="OrthoDB" id="3449126at2"/>
<gene>
    <name evidence="3" type="ORF">FH608_008700</name>
</gene>